<keyword evidence="2" id="KW-0677">Repeat</keyword>
<feature type="domain" description="EGF-like" evidence="7">
    <location>
        <begin position="318"/>
        <end position="353"/>
    </location>
</feature>
<dbReference type="Gene3D" id="2.60.120.260">
    <property type="entry name" value="Galactose-binding domain-like"/>
    <property type="match status" value="4"/>
</dbReference>
<comment type="caution">
    <text evidence="5">Lacks conserved residue(s) required for the propagation of feature annotation.</text>
</comment>
<evidence type="ECO:0000256" key="1">
    <source>
        <dbReference type="ARBA" id="ARBA00022536"/>
    </source>
</evidence>
<reference evidence="10" key="2">
    <citation type="submission" date="2012-11" db="EMBL/GenBank/DDBJ databases">
        <authorList>
            <person name="Kuo A."/>
            <person name="Curtis B.A."/>
            <person name="Tanifuji G."/>
            <person name="Burki F."/>
            <person name="Gruber A."/>
            <person name="Irimia M."/>
            <person name="Maruyama S."/>
            <person name="Arias M.C."/>
            <person name="Ball S.G."/>
            <person name="Gile G.H."/>
            <person name="Hirakawa Y."/>
            <person name="Hopkins J.F."/>
            <person name="Rensing S.A."/>
            <person name="Schmutz J."/>
            <person name="Symeonidi A."/>
            <person name="Elias M."/>
            <person name="Eveleigh R.J."/>
            <person name="Herman E.K."/>
            <person name="Klute M.J."/>
            <person name="Nakayama T."/>
            <person name="Obornik M."/>
            <person name="Reyes-Prieto A."/>
            <person name="Armbrust E.V."/>
            <person name="Aves S.J."/>
            <person name="Beiko R.G."/>
            <person name="Coutinho P."/>
            <person name="Dacks J.B."/>
            <person name="Durnford D.G."/>
            <person name="Fast N.M."/>
            <person name="Green B.R."/>
            <person name="Grisdale C."/>
            <person name="Hempe F."/>
            <person name="Henrissat B."/>
            <person name="Hoppner M.P."/>
            <person name="Ishida K.-I."/>
            <person name="Kim E."/>
            <person name="Koreny L."/>
            <person name="Kroth P.G."/>
            <person name="Liu Y."/>
            <person name="Malik S.-B."/>
            <person name="Maier U.G."/>
            <person name="McRose D."/>
            <person name="Mock T."/>
            <person name="Neilson J.A."/>
            <person name="Onodera N.T."/>
            <person name="Poole A.M."/>
            <person name="Pritham E.J."/>
            <person name="Richards T.A."/>
            <person name="Rocap G."/>
            <person name="Roy S.W."/>
            <person name="Sarai C."/>
            <person name="Schaack S."/>
            <person name="Shirato S."/>
            <person name="Slamovits C.H."/>
            <person name="Spencer D.F."/>
            <person name="Suzuki S."/>
            <person name="Worden A.Z."/>
            <person name="Zauner S."/>
            <person name="Barry K."/>
            <person name="Bell C."/>
            <person name="Bharti A.K."/>
            <person name="Crow J.A."/>
            <person name="Grimwood J."/>
            <person name="Kramer R."/>
            <person name="Lindquist E."/>
            <person name="Lucas S."/>
            <person name="Salamov A."/>
            <person name="McFadden G.I."/>
            <person name="Lane C.E."/>
            <person name="Keeling P.J."/>
            <person name="Gray M.W."/>
            <person name="Grigoriev I.V."/>
            <person name="Archibald J.M."/>
        </authorList>
    </citation>
    <scope>NUCLEOTIDE SEQUENCE</scope>
    <source>
        <strain evidence="10">CCMP2712</strain>
    </source>
</reference>
<dbReference type="SUPFAM" id="SSF51445">
    <property type="entry name" value="(Trans)glycosidases"/>
    <property type="match status" value="2"/>
</dbReference>
<organism evidence="8">
    <name type="scientific">Guillardia theta (strain CCMP2712)</name>
    <name type="common">Cryptophyte</name>
    <dbReference type="NCBI Taxonomy" id="905079"/>
    <lineage>
        <taxon>Eukaryota</taxon>
        <taxon>Cryptophyceae</taxon>
        <taxon>Pyrenomonadales</taxon>
        <taxon>Geminigeraceae</taxon>
        <taxon>Guillardia</taxon>
    </lineage>
</organism>
<feature type="disulfide bond" evidence="5">
    <location>
        <begin position="343"/>
        <end position="352"/>
    </location>
</feature>
<dbReference type="InterPro" id="IPR000742">
    <property type="entry name" value="EGF"/>
</dbReference>
<feature type="disulfide bond" evidence="5">
    <location>
        <begin position="322"/>
        <end position="332"/>
    </location>
</feature>
<dbReference type="RefSeq" id="XP_005842214.1">
    <property type="nucleotide sequence ID" value="XM_005842157.1"/>
</dbReference>
<reference evidence="9" key="3">
    <citation type="submission" date="2015-06" db="UniProtKB">
        <authorList>
            <consortium name="EnsemblProtists"/>
        </authorList>
    </citation>
    <scope>IDENTIFICATION</scope>
</reference>
<dbReference type="PANTHER" id="PTHR11219">
    <property type="entry name" value="TENEURIN AND N-ACETYLGLUCOSAMINE-1-PHOSPHODIESTER ALPHA-N-ACETYLGLUCOSAMINIDASE"/>
    <property type="match status" value="1"/>
</dbReference>
<protein>
    <recommendedName>
        <fullName evidence="7">EGF-like domain-containing protein</fullName>
    </recommendedName>
</protein>
<keyword evidence="1 5" id="KW-0245">EGF-like domain</keyword>
<evidence type="ECO:0000259" key="7">
    <source>
        <dbReference type="PROSITE" id="PS50026"/>
    </source>
</evidence>
<dbReference type="OrthoDB" id="442731at2759"/>
<keyword evidence="3 5" id="KW-1015">Disulfide bond</keyword>
<evidence type="ECO:0000313" key="10">
    <source>
        <dbReference type="Proteomes" id="UP000011087"/>
    </source>
</evidence>
<dbReference type="Gene3D" id="3.20.20.80">
    <property type="entry name" value="Glycosidases"/>
    <property type="match status" value="2"/>
</dbReference>
<evidence type="ECO:0000256" key="6">
    <source>
        <dbReference type="SAM" id="SignalP"/>
    </source>
</evidence>
<dbReference type="EMBL" id="JH992965">
    <property type="protein sequence ID" value="EKX55234.1"/>
    <property type="molecule type" value="Genomic_DNA"/>
</dbReference>
<evidence type="ECO:0000313" key="8">
    <source>
        <dbReference type="EMBL" id="EKX55234.1"/>
    </source>
</evidence>
<dbReference type="PROSITE" id="PS01186">
    <property type="entry name" value="EGF_2"/>
    <property type="match status" value="3"/>
</dbReference>
<evidence type="ECO:0000256" key="5">
    <source>
        <dbReference type="PROSITE-ProRule" id="PRU00076"/>
    </source>
</evidence>
<dbReference type="SMART" id="SM00181">
    <property type="entry name" value="EGF"/>
    <property type="match status" value="6"/>
</dbReference>
<keyword evidence="4" id="KW-0325">Glycoprotein</keyword>
<proteinExistence type="predicted"/>
<keyword evidence="6" id="KW-0732">Signal</keyword>
<dbReference type="HOGENOM" id="CLU_230415_0_0_1"/>
<gene>
    <name evidence="8" type="ORF">GUITHDRAFT_99015</name>
</gene>
<dbReference type="STRING" id="905079.L1K3R0"/>
<feature type="chain" id="PRO_5008772231" description="EGF-like domain-containing protein" evidence="6">
    <location>
        <begin position="28"/>
        <end position="2275"/>
    </location>
</feature>
<sequence length="2275" mass="248132">MKSHRSFLDFIALTWVLLSSYCVPISSQSSYLPVHSVQPWPTAGEGGAIQAAADGDWNTNWVANPCRSGSWRMNSVFNALFNACADGLCSGSCDCQRSELQKATDNSQYTGATIEANHAAGMSWAIFPLSTGPERLVSVYIRGIWAVDTKLYVFTEDQEKVLLRTLQPSDSYNEIMIYNLPNKPIRSIHINVASRDGRMLGYCYAGVGDCITIVVTEIAAQRIDCFEQVTMDLGDYFLISSLQADFSGSTRANLSFSTDGNNFWFVQNIVDNVIKGYTSDFVPNVTARFASVRFETDPSSVWTKVYVKDIKFFGKNASKESCFNGCSGHGTCTASQESSHCECESGYGGIDCSFPSCSVPCENGGQCVAGRCKCLPGFAGTNCNQTLCPSDCSGHGVCSDSMCICEQPFSGADCRYVTYNVSGHSISVLNYSMLIKDEARKDPHLTSFYKSQESSRCPPSQPFLCNNSACVKTLGECALMHATDPPDWNPASYVPVPLTRLNSTTASTSSQPSDSGKVIDGNDGSGGFWQSGTCYPTGYVGYAEVNILLHACEEAGRCNSSTSGSLAAATDGSTSSAASVSAGASGQAWLEVSLQSASALVAITIKVTSSASTQVVVKGKDAGGSWVSLATTSSSYTVADLRVGSGAGRFVAIRLESSSSMNVFELSARSGPCMEYATVSFETVQTVSAISIRHWAGSTAGVNHTVYETSLDGETWKTLRDGVDPYLIGALDTALEPGEAMRYIRVRHVLEEGVAMKVYVWEITAWGEAGRWGEKPPVRENAVDFRDLLGVNGIWGWSRSMYSSSIPRGEGLWMYKNMSRHGRNYHNWNWDVPDPDIVPPFSDMVARGSTDYGENPGHSSKLNQDWLNWDIEYTTWKAVLKDVITCIQFTSDMFPQRVWDSPYLAAYRYGFAFAKHFGRSSGTGDVSTLEVGNEPWMVQKGYEDPRFYSDILLGMARGAKEADPLMRVLPATFAGASDTLSRINQTHIKYLDGLNTHLYSYVQTTVGRKGVHPEHPMSSIHAADWMFRFRDRNAPGLPIYLTEYGWDSAGGGETCDPPAERATDPPFPECVSERSQAIYAVRGALVLARKGYARLTWFFYGNSAISLQDWDRTKGLFSRSGLVSSGSAGYQEKMALRALEIFVETLGSKRFLGVVREDSSAYVYELGDAGGRVTHLAGWLPIDGEEEREEEVSFEYGGAPSGEAWRLGSDEYVKATAPSWDGQKWTVKLSVYVYVVALNFSRLDCALCVNGNCVNGTCVCDKGFEGPGCDRVSCPNSCWQRGTCQANGTCICDKYLGADGQGLYQLCQPEDFYQKGNCRDSPIEFDPAHACEIVRCPNNCNGHGECTKLGCVCNVGWSGDHCDQQPCPYNCRSHGVCTNGSCVCRQGFVGDSCEWPDQFLPSQVCDNSHPVLCNNGICSKSRGECALMHATDPPDWNPASYVPVPLTRLNSTTASTSSQPSDSGKVIDGNDGSGGFWQSGTCYPTGYVGYAEVNILLHACEEAGRCNSTSGSLAAATDGSTSSAASVSAGASGQAWLEVSLQSASALVAITIKVTSSASTQVVVKGKDAGGSWVSLATTSSSYTVADLRVGSGAGRFVAIRLESSSSMNVFELSARSGPCMEYATVSFETVQTVSAISIRHWAGSTAGVNHTVYETSLDGETWKTLRDGVDPYLIGALDTALEPGEAMRYIRVRHVLEEGVAMKVYVWEITAWGEAGRWGEKPPVRENAVDFGDLLGVNGIWAWGGQGWSNLARDGWGPRRYTKMAKHGRNYHNWNWDVPDPDVTPDYEKMSCGLGTNALWWLDWSWEYPGWKAADLEVHTCLQFTSDMFPQRVWDSPYLAAYRYGFAFAKHFGRSSGTGDVSTLEVGNEPWMVQKGYEDPRFYSDILLGMARGAKEADPLMRVLPATFAGASDTLSRINQTHIKYLDGLNTHLYSYVQTTVGRKGVHPEHPMSSIHAADWMFRFRDRNAPGLPIYLTEYGWDSAGGGETCDPPAERATDPPFPECVSERSQAIYAVRGALVLARKGYARLTWFFYGNSAISLQDWDRTKGLFSRSGLVSSGSAGYQEKMALRALEIFVETLGSKRFLGVVREDSSAYVYELGDAGGRVTHLAGWLPIDGEEEREEEVSFEYGGAPSGEAWRLGSDEYVKATAPSWDGRSWSIKLSVYPIVVEVLSSLPLPPSLSATSRYRHCSYPLSWKQVASNVTALENSDVITGGMGAFLIPGSMEVWLCAKHHPCAMANQHFCFVYDEVKESFVPWYPNLSSLDLCLGVKF</sequence>
<dbReference type="Proteomes" id="UP000011087">
    <property type="component" value="Unassembled WGS sequence"/>
</dbReference>
<feature type="signal peptide" evidence="6">
    <location>
        <begin position="1"/>
        <end position="27"/>
    </location>
</feature>
<dbReference type="EnsemblProtists" id="EKX55234">
    <property type="protein sequence ID" value="EKX55234"/>
    <property type="gene ID" value="GUITHDRAFT_99015"/>
</dbReference>
<dbReference type="Gene3D" id="2.10.25.10">
    <property type="entry name" value="Laminin"/>
    <property type="match status" value="4"/>
</dbReference>
<dbReference type="PANTHER" id="PTHR11219:SF69">
    <property type="entry name" value="TENEURIN-A"/>
    <property type="match status" value="1"/>
</dbReference>
<dbReference type="InterPro" id="IPR017853">
    <property type="entry name" value="GH"/>
</dbReference>
<evidence type="ECO:0000256" key="4">
    <source>
        <dbReference type="ARBA" id="ARBA00023180"/>
    </source>
</evidence>
<evidence type="ECO:0000256" key="2">
    <source>
        <dbReference type="ARBA" id="ARBA00022737"/>
    </source>
</evidence>
<dbReference type="PROSITE" id="PS00022">
    <property type="entry name" value="EGF_1"/>
    <property type="match status" value="3"/>
</dbReference>
<evidence type="ECO:0000256" key="3">
    <source>
        <dbReference type="ARBA" id="ARBA00023157"/>
    </source>
</evidence>
<name>L1K3R0_GUITC</name>
<dbReference type="FunFam" id="2.10.25.10:FF:000001">
    <property type="entry name" value="Tenascin C"/>
    <property type="match status" value="1"/>
</dbReference>
<dbReference type="GeneID" id="17311846"/>
<reference evidence="8 10" key="1">
    <citation type="journal article" date="2012" name="Nature">
        <title>Algal genomes reveal evolutionary mosaicism and the fate of nucleomorphs.</title>
        <authorList>
            <consortium name="DOE Joint Genome Institute"/>
            <person name="Curtis B.A."/>
            <person name="Tanifuji G."/>
            <person name="Burki F."/>
            <person name="Gruber A."/>
            <person name="Irimia M."/>
            <person name="Maruyama S."/>
            <person name="Arias M.C."/>
            <person name="Ball S.G."/>
            <person name="Gile G.H."/>
            <person name="Hirakawa Y."/>
            <person name="Hopkins J.F."/>
            <person name="Kuo A."/>
            <person name="Rensing S.A."/>
            <person name="Schmutz J."/>
            <person name="Symeonidi A."/>
            <person name="Elias M."/>
            <person name="Eveleigh R.J."/>
            <person name="Herman E.K."/>
            <person name="Klute M.J."/>
            <person name="Nakayama T."/>
            <person name="Obornik M."/>
            <person name="Reyes-Prieto A."/>
            <person name="Armbrust E.V."/>
            <person name="Aves S.J."/>
            <person name="Beiko R.G."/>
            <person name="Coutinho P."/>
            <person name="Dacks J.B."/>
            <person name="Durnford D.G."/>
            <person name="Fast N.M."/>
            <person name="Green B.R."/>
            <person name="Grisdale C.J."/>
            <person name="Hempel F."/>
            <person name="Henrissat B."/>
            <person name="Hoppner M.P."/>
            <person name="Ishida K."/>
            <person name="Kim E."/>
            <person name="Koreny L."/>
            <person name="Kroth P.G."/>
            <person name="Liu Y."/>
            <person name="Malik S.B."/>
            <person name="Maier U.G."/>
            <person name="McRose D."/>
            <person name="Mock T."/>
            <person name="Neilson J.A."/>
            <person name="Onodera N.T."/>
            <person name="Poole A.M."/>
            <person name="Pritham E.J."/>
            <person name="Richards T.A."/>
            <person name="Rocap G."/>
            <person name="Roy S.W."/>
            <person name="Sarai C."/>
            <person name="Schaack S."/>
            <person name="Shirato S."/>
            <person name="Slamovits C.H."/>
            <person name="Spencer D.F."/>
            <person name="Suzuki S."/>
            <person name="Worden A.Z."/>
            <person name="Zauner S."/>
            <person name="Barry K."/>
            <person name="Bell C."/>
            <person name="Bharti A.K."/>
            <person name="Crow J.A."/>
            <person name="Grimwood J."/>
            <person name="Kramer R."/>
            <person name="Lindquist E."/>
            <person name="Lucas S."/>
            <person name="Salamov A."/>
            <person name="McFadden G.I."/>
            <person name="Lane C.E."/>
            <person name="Keeling P.J."/>
            <person name="Gray M.W."/>
            <person name="Grigoriev I.V."/>
            <person name="Archibald J.M."/>
        </authorList>
    </citation>
    <scope>NUCLEOTIDE SEQUENCE</scope>
    <source>
        <strain evidence="8 10">CCMP2712</strain>
    </source>
</reference>
<accession>L1K3R0</accession>
<dbReference type="PaxDb" id="55529-EKX55234"/>
<dbReference type="CDD" id="cd00054">
    <property type="entry name" value="EGF_CA"/>
    <property type="match status" value="2"/>
</dbReference>
<dbReference type="eggNOG" id="KOG1225">
    <property type="taxonomic scope" value="Eukaryota"/>
</dbReference>
<dbReference type="KEGG" id="gtt:GUITHDRAFT_99015"/>
<dbReference type="InterPro" id="IPR051216">
    <property type="entry name" value="Teneurin"/>
</dbReference>
<keyword evidence="10" id="KW-1185">Reference proteome</keyword>
<evidence type="ECO:0000313" key="9">
    <source>
        <dbReference type="EnsemblProtists" id="EKX55234"/>
    </source>
</evidence>
<dbReference type="Pfam" id="PF25024">
    <property type="entry name" value="EGF_TEN"/>
    <property type="match status" value="2"/>
</dbReference>
<dbReference type="PROSITE" id="PS50026">
    <property type="entry name" value="EGF_3"/>
    <property type="match status" value="1"/>
</dbReference>